<dbReference type="InterPro" id="IPR006439">
    <property type="entry name" value="HAD-SF_hydro_IA"/>
</dbReference>
<evidence type="ECO:0000313" key="2">
    <source>
        <dbReference type="Proteomes" id="UP000054396"/>
    </source>
</evidence>
<evidence type="ECO:0000313" key="1">
    <source>
        <dbReference type="EMBL" id="KUF10137.1"/>
    </source>
</evidence>
<dbReference type="Gene3D" id="1.10.150.240">
    <property type="entry name" value="Putative phosphatase, domain 2"/>
    <property type="match status" value="1"/>
</dbReference>
<accession>A0A0W7WHT1</accession>
<dbReference type="OrthoDB" id="9807742at2"/>
<dbReference type="RefSeq" id="WP_058862808.1">
    <property type="nucleotide sequence ID" value="NZ_LPXO01000008.1"/>
</dbReference>
<keyword evidence="2" id="KW-1185">Reference proteome</keyword>
<organism evidence="1 2">
    <name type="scientific">Pseudoponticoccus marisrubri</name>
    <dbReference type="NCBI Taxonomy" id="1685382"/>
    <lineage>
        <taxon>Bacteria</taxon>
        <taxon>Pseudomonadati</taxon>
        <taxon>Pseudomonadota</taxon>
        <taxon>Alphaproteobacteria</taxon>
        <taxon>Rhodobacterales</taxon>
        <taxon>Roseobacteraceae</taxon>
        <taxon>Pseudoponticoccus</taxon>
    </lineage>
</organism>
<proteinExistence type="predicted"/>
<dbReference type="InterPro" id="IPR023198">
    <property type="entry name" value="PGP-like_dom2"/>
</dbReference>
<dbReference type="CDD" id="cd02603">
    <property type="entry name" value="HAD_sEH-N_like"/>
    <property type="match status" value="1"/>
</dbReference>
<dbReference type="EMBL" id="LPXO01000008">
    <property type="protein sequence ID" value="KUF10137.1"/>
    <property type="molecule type" value="Genomic_DNA"/>
</dbReference>
<dbReference type="PANTHER" id="PTHR43611:SF3">
    <property type="entry name" value="FLAVIN MONONUCLEOTIDE HYDROLASE 1, CHLOROPLATIC"/>
    <property type="match status" value="1"/>
</dbReference>
<dbReference type="SFLD" id="SFLDG01129">
    <property type="entry name" value="C1.5:_HAD__Beta-PGM__Phosphata"/>
    <property type="match status" value="1"/>
</dbReference>
<dbReference type="Pfam" id="PF00702">
    <property type="entry name" value="Hydrolase"/>
    <property type="match status" value="1"/>
</dbReference>
<reference evidence="1 2" key="1">
    <citation type="submission" date="2015-12" db="EMBL/GenBank/DDBJ databases">
        <authorList>
            <person name="Shamseldin A."/>
            <person name="Moawad H."/>
            <person name="Abd El-Rahim W.M."/>
            <person name="Sadowsky M.J."/>
        </authorList>
    </citation>
    <scope>NUCLEOTIDE SEQUENCE [LARGE SCALE GENOMIC DNA]</scope>
    <source>
        <strain evidence="1 2">SJ5A-1</strain>
    </source>
</reference>
<dbReference type="Proteomes" id="UP000054396">
    <property type="component" value="Unassembled WGS sequence"/>
</dbReference>
<dbReference type="PANTHER" id="PTHR43611">
    <property type="entry name" value="ALPHA-D-GLUCOSE 1-PHOSPHATE PHOSPHATASE"/>
    <property type="match status" value="1"/>
</dbReference>
<dbReference type="SUPFAM" id="SSF56784">
    <property type="entry name" value="HAD-like"/>
    <property type="match status" value="1"/>
</dbReference>
<protein>
    <submittedName>
        <fullName evidence="1">Haloacid dehalogenase</fullName>
    </submittedName>
</protein>
<sequence length="206" mass="23584">MSVDAVVFDIGRVLIEWSPERFYDRVIGPERRQALFAEVDLMEMNDAIDRGADFRETVYRCADRHAHWRDEIRMWHDNWLEMASPEIPHSVRLLRALRARGVPVFALTNFGVGTFAVASAAYPFFAEFDRAFVSGHLEVMKPEPRIYEILEQETGLAPDRLIFTDDKEENVAMARARGWKTHLFTGPQGWADTLVAAGLLTEKEAT</sequence>
<dbReference type="InterPro" id="IPR023214">
    <property type="entry name" value="HAD_sf"/>
</dbReference>
<dbReference type="AlphaFoldDB" id="A0A0W7WHT1"/>
<dbReference type="NCBIfam" id="TIGR01509">
    <property type="entry name" value="HAD-SF-IA-v3"/>
    <property type="match status" value="1"/>
</dbReference>
<comment type="caution">
    <text evidence="1">The sequence shown here is derived from an EMBL/GenBank/DDBJ whole genome shotgun (WGS) entry which is preliminary data.</text>
</comment>
<name>A0A0W7WHT1_9RHOB</name>
<dbReference type="Gene3D" id="3.40.50.1000">
    <property type="entry name" value="HAD superfamily/HAD-like"/>
    <property type="match status" value="1"/>
</dbReference>
<dbReference type="STRING" id="1685382.AVJ23_13885"/>
<dbReference type="InterPro" id="IPR036412">
    <property type="entry name" value="HAD-like_sf"/>
</dbReference>
<gene>
    <name evidence="1" type="ORF">AVJ23_13885</name>
</gene>
<dbReference type="SFLD" id="SFLDS00003">
    <property type="entry name" value="Haloacid_Dehalogenase"/>
    <property type="match status" value="1"/>
</dbReference>